<proteinExistence type="predicted"/>
<dbReference type="AlphaFoldDB" id="A0A0F9WXI5"/>
<organism evidence="1">
    <name type="scientific">marine sediment metagenome</name>
    <dbReference type="NCBI Taxonomy" id="412755"/>
    <lineage>
        <taxon>unclassified sequences</taxon>
        <taxon>metagenomes</taxon>
        <taxon>ecological metagenomes</taxon>
    </lineage>
</organism>
<sequence>MMTDLHRNHWTISCYRQVVSTKQYQEILDRHGSWVFRNGQRADIKGKKIGPGRHEIWLEDN</sequence>
<evidence type="ECO:0000313" key="1">
    <source>
        <dbReference type="EMBL" id="KKN91131.1"/>
    </source>
</evidence>
<accession>A0A0F9WXI5</accession>
<comment type="caution">
    <text evidence="1">The sequence shown here is derived from an EMBL/GenBank/DDBJ whole genome shotgun (WGS) entry which is preliminary data.</text>
</comment>
<reference evidence="1" key="1">
    <citation type="journal article" date="2015" name="Nature">
        <title>Complex archaea that bridge the gap between prokaryotes and eukaryotes.</title>
        <authorList>
            <person name="Spang A."/>
            <person name="Saw J.H."/>
            <person name="Jorgensen S.L."/>
            <person name="Zaremba-Niedzwiedzka K."/>
            <person name="Martijn J."/>
            <person name="Lind A.E."/>
            <person name="van Eijk R."/>
            <person name="Schleper C."/>
            <person name="Guy L."/>
            <person name="Ettema T.J."/>
        </authorList>
    </citation>
    <scope>NUCLEOTIDE SEQUENCE</scope>
</reference>
<name>A0A0F9WXI5_9ZZZZ</name>
<gene>
    <name evidence="1" type="ORF">LCGC14_0219960</name>
</gene>
<dbReference type="EMBL" id="LAZR01000105">
    <property type="protein sequence ID" value="KKN91131.1"/>
    <property type="molecule type" value="Genomic_DNA"/>
</dbReference>
<protein>
    <submittedName>
        <fullName evidence="1">Uncharacterized protein</fullName>
    </submittedName>
</protein>